<comment type="caution">
    <text evidence="2">The sequence shown here is derived from an EMBL/GenBank/DDBJ whole genome shotgun (WGS) entry which is preliminary data.</text>
</comment>
<sequence>MGVGSEEGAWEDPRLSAQRSTADKIAEASDRQYVVLKGTIRSVSEVQRATANWLEAQLDDGTATVTLVWMGRPSIPGIEPGRVLKAEGRLSDADGKRKIYNPLYTLL</sequence>
<dbReference type="EMBL" id="SDMR01000002">
    <property type="protein sequence ID" value="TBT96093.1"/>
    <property type="molecule type" value="Genomic_DNA"/>
</dbReference>
<dbReference type="SUPFAM" id="SSF50249">
    <property type="entry name" value="Nucleic acid-binding proteins"/>
    <property type="match status" value="1"/>
</dbReference>
<keyword evidence="2" id="KW-0238">DNA-binding</keyword>
<dbReference type="CDD" id="cd04488">
    <property type="entry name" value="RecG_wedge_OBF"/>
    <property type="match status" value="1"/>
</dbReference>
<dbReference type="OrthoDB" id="3268233at2"/>
<proteinExistence type="predicted"/>
<reference evidence="2 3" key="1">
    <citation type="submission" date="2019-01" db="EMBL/GenBank/DDBJ databases">
        <title>Lactibacter flavus gen. nov., sp. nov., a novel bacterium of the family Propionibacteriaceae isolated from raw milk and dairy products.</title>
        <authorList>
            <person name="Huptas C."/>
            <person name="Wenning M."/>
            <person name="Breitenwieser F."/>
            <person name="Doll E."/>
            <person name="Von Neubeck M."/>
            <person name="Busse H.-J."/>
            <person name="Scherer S."/>
        </authorList>
    </citation>
    <scope>NUCLEOTIDE SEQUENCE [LARGE SCALE GENOMIC DNA]</scope>
    <source>
        <strain evidence="3">DSM 22130 / JCM 15804 / WR061</strain>
    </source>
</reference>
<evidence type="ECO:0000256" key="1">
    <source>
        <dbReference type="SAM" id="MobiDB-lite"/>
    </source>
</evidence>
<gene>
    <name evidence="2" type="ORF">ET996_03300</name>
</gene>
<dbReference type="GO" id="GO:0003677">
    <property type="term" value="F:DNA binding"/>
    <property type="evidence" value="ECO:0007669"/>
    <property type="project" value="UniProtKB-KW"/>
</dbReference>
<evidence type="ECO:0000313" key="3">
    <source>
        <dbReference type="Proteomes" id="UP000291933"/>
    </source>
</evidence>
<name>A0A4Q9KNH0_PROTD</name>
<dbReference type="Gene3D" id="2.40.50.140">
    <property type="entry name" value="Nucleic acid-binding proteins"/>
    <property type="match status" value="1"/>
</dbReference>
<dbReference type="Proteomes" id="UP000291933">
    <property type="component" value="Unassembled WGS sequence"/>
</dbReference>
<dbReference type="AlphaFoldDB" id="A0A4Q9KNH0"/>
<feature type="region of interest" description="Disordered" evidence="1">
    <location>
        <begin position="1"/>
        <end position="22"/>
    </location>
</feature>
<accession>A0A4Q9KNH0</accession>
<evidence type="ECO:0000313" key="2">
    <source>
        <dbReference type="EMBL" id="TBT96093.1"/>
    </source>
</evidence>
<protein>
    <submittedName>
        <fullName evidence="2">DNA-binding protein</fullName>
    </submittedName>
</protein>
<keyword evidence="3" id="KW-1185">Reference proteome</keyword>
<dbReference type="InterPro" id="IPR012340">
    <property type="entry name" value="NA-bd_OB-fold"/>
</dbReference>
<organism evidence="2 3">
    <name type="scientific">Propioniciclava tarda</name>
    <dbReference type="NCBI Taxonomy" id="433330"/>
    <lineage>
        <taxon>Bacteria</taxon>
        <taxon>Bacillati</taxon>
        <taxon>Actinomycetota</taxon>
        <taxon>Actinomycetes</taxon>
        <taxon>Propionibacteriales</taxon>
        <taxon>Propionibacteriaceae</taxon>
        <taxon>Propioniciclava</taxon>
    </lineage>
</organism>